<name>A0A8R1IEY6_CAEJA</name>
<proteinExistence type="predicted"/>
<dbReference type="Proteomes" id="UP000005237">
    <property type="component" value="Unassembled WGS sequence"/>
</dbReference>
<accession>A0A8R1IEY6</accession>
<keyword evidence="2" id="KW-1185">Reference proteome</keyword>
<evidence type="ECO:0000313" key="1">
    <source>
        <dbReference type="EnsemblMetazoa" id="CJA30912c.1"/>
    </source>
</evidence>
<dbReference type="InterPro" id="IPR011989">
    <property type="entry name" value="ARM-like"/>
</dbReference>
<dbReference type="Gene3D" id="1.25.10.10">
    <property type="entry name" value="Leucine-rich Repeat Variant"/>
    <property type="match status" value="1"/>
</dbReference>
<dbReference type="EnsemblMetazoa" id="CJA30912c.1">
    <property type="protein sequence ID" value="CJA30912c.1"/>
    <property type="gene ID" value="WBGene00206759"/>
</dbReference>
<dbReference type="AlphaFoldDB" id="A0A8R1IEY6"/>
<protein>
    <submittedName>
        <fullName evidence="1">Uncharacterized protein</fullName>
    </submittedName>
</protein>
<evidence type="ECO:0000313" key="2">
    <source>
        <dbReference type="Proteomes" id="UP000005237"/>
    </source>
</evidence>
<reference evidence="2" key="1">
    <citation type="submission" date="2010-08" db="EMBL/GenBank/DDBJ databases">
        <authorList>
            <consortium name="Caenorhabditis japonica Sequencing Consortium"/>
            <person name="Wilson R.K."/>
        </authorList>
    </citation>
    <scope>NUCLEOTIDE SEQUENCE [LARGE SCALE GENOMIC DNA]</scope>
    <source>
        <strain evidence="2">DF5081</strain>
    </source>
</reference>
<sequence>MMQNMKRQISSTIDMVLVSFDKQLQLKSTCELMCDPIHLLTPKARVALLEYLNELIGKYMERGSPFNSKEVKQTVMKMFSWMSDQRVGQMITPFGEAVLCSLFALNAADFRNSSTSSTLTIAIGRIVFCRVMVIMETTSNTNSSNNNMHNLSTMFAPT</sequence>
<organism evidence="1 2">
    <name type="scientific">Caenorhabditis japonica</name>
    <dbReference type="NCBI Taxonomy" id="281687"/>
    <lineage>
        <taxon>Eukaryota</taxon>
        <taxon>Metazoa</taxon>
        <taxon>Ecdysozoa</taxon>
        <taxon>Nematoda</taxon>
        <taxon>Chromadorea</taxon>
        <taxon>Rhabditida</taxon>
        <taxon>Rhabditina</taxon>
        <taxon>Rhabditomorpha</taxon>
        <taxon>Rhabditoidea</taxon>
        <taxon>Rhabditidae</taxon>
        <taxon>Peloderinae</taxon>
        <taxon>Caenorhabditis</taxon>
    </lineage>
</organism>
<reference evidence="1" key="2">
    <citation type="submission" date="2022-06" db="UniProtKB">
        <authorList>
            <consortium name="EnsemblMetazoa"/>
        </authorList>
    </citation>
    <scope>IDENTIFICATION</scope>
    <source>
        <strain evidence="1">DF5081</strain>
    </source>
</reference>